<keyword evidence="4" id="KW-1185">Reference proteome</keyword>
<dbReference type="InterPro" id="IPR001633">
    <property type="entry name" value="EAL_dom"/>
</dbReference>
<protein>
    <submittedName>
        <fullName evidence="3">EAL domain-containing protein</fullName>
    </submittedName>
</protein>
<feature type="transmembrane region" description="Helical" evidence="1">
    <location>
        <begin position="7"/>
        <end position="25"/>
    </location>
</feature>
<evidence type="ECO:0000259" key="2">
    <source>
        <dbReference type="PROSITE" id="PS50883"/>
    </source>
</evidence>
<reference evidence="3 4" key="1">
    <citation type="submission" date="2019-12" db="EMBL/GenBank/DDBJ databases">
        <title>Genomic-based taxomic classification of the family Erythrobacteraceae.</title>
        <authorList>
            <person name="Xu L."/>
        </authorList>
    </citation>
    <scope>NUCLEOTIDE SEQUENCE [LARGE SCALE GENOMIC DNA]</scope>
    <source>
        <strain evidence="3 4">KCTC 42453</strain>
    </source>
</reference>
<gene>
    <name evidence="3" type="ORF">GRI65_08900</name>
</gene>
<dbReference type="Gene3D" id="3.20.20.450">
    <property type="entry name" value="EAL domain"/>
    <property type="match status" value="1"/>
</dbReference>
<dbReference type="PANTHER" id="PTHR33121">
    <property type="entry name" value="CYCLIC DI-GMP PHOSPHODIESTERASE PDEF"/>
    <property type="match status" value="1"/>
</dbReference>
<dbReference type="Proteomes" id="UP000431922">
    <property type="component" value="Unassembled WGS sequence"/>
</dbReference>
<dbReference type="GO" id="GO:0071111">
    <property type="term" value="F:cyclic-guanylate-specific phosphodiesterase activity"/>
    <property type="evidence" value="ECO:0007669"/>
    <property type="project" value="InterPro"/>
</dbReference>
<evidence type="ECO:0000256" key="1">
    <source>
        <dbReference type="SAM" id="Phobius"/>
    </source>
</evidence>
<keyword evidence="1" id="KW-0812">Transmembrane</keyword>
<dbReference type="SMART" id="SM00052">
    <property type="entry name" value="EAL"/>
    <property type="match status" value="1"/>
</dbReference>
<keyword evidence="1" id="KW-1133">Transmembrane helix</keyword>
<feature type="transmembrane region" description="Helical" evidence="1">
    <location>
        <begin position="31"/>
        <end position="49"/>
    </location>
</feature>
<dbReference type="PROSITE" id="PS50883">
    <property type="entry name" value="EAL"/>
    <property type="match status" value="1"/>
</dbReference>
<name>A0A845B354_9SPHN</name>
<dbReference type="CDD" id="cd01948">
    <property type="entry name" value="EAL"/>
    <property type="match status" value="1"/>
</dbReference>
<proteinExistence type="predicted"/>
<dbReference type="Pfam" id="PF00563">
    <property type="entry name" value="EAL"/>
    <property type="match status" value="1"/>
</dbReference>
<dbReference type="EMBL" id="WTYL01000002">
    <property type="protein sequence ID" value="MXP44574.1"/>
    <property type="molecule type" value="Genomic_DNA"/>
</dbReference>
<dbReference type="AlphaFoldDB" id="A0A845B354"/>
<accession>A0A845B354</accession>
<evidence type="ECO:0000313" key="4">
    <source>
        <dbReference type="Proteomes" id="UP000431922"/>
    </source>
</evidence>
<keyword evidence="1" id="KW-0472">Membrane</keyword>
<evidence type="ECO:0000313" key="3">
    <source>
        <dbReference type="EMBL" id="MXP44574.1"/>
    </source>
</evidence>
<organism evidence="3 4">
    <name type="scientific">Allopontixanthobacter sediminis</name>
    <dbReference type="NCBI Taxonomy" id="1689985"/>
    <lineage>
        <taxon>Bacteria</taxon>
        <taxon>Pseudomonadati</taxon>
        <taxon>Pseudomonadota</taxon>
        <taxon>Alphaproteobacteria</taxon>
        <taxon>Sphingomonadales</taxon>
        <taxon>Erythrobacteraceae</taxon>
        <taxon>Allopontixanthobacter</taxon>
    </lineage>
</organism>
<comment type="caution">
    <text evidence="3">The sequence shown here is derived from an EMBL/GenBank/DDBJ whole genome shotgun (WGS) entry which is preliminary data.</text>
</comment>
<dbReference type="InterPro" id="IPR050706">
    <property type="entry name" value="Cyclic-di-GMP_PDE-like"/>
</dbReference>
<dbReference type="SUPFAM" id="SSF141868">
    <property type="entry name" value="EAL domain-like"/>
    <property type="match status" value="1"/>
</dbReference>
<dbReference type="InterPro" id="IPR035919">
    <property type="entry name" value="EAL_sf"/>
</dbReference>
<feature type="domain" description="EAL" evidence="2">
    <location>
        <begin position="259"/>
        <end position="513"/>
    </location>
</feature>
<sequence>MAHLTAGYAPFFLAAGAGLVIGTFNLVPEGFASKLLAVLMIVFAAFLYWHHRRGKEIAQFAQRLDGLEVTSPNVPPMARLRASVATAERRLLELSARTIDRHGVTGLPTREVLLSKMADDCAGTIGVISFADFNRLCAFDPALADRALIQFAGRITRMVGRDSLVAHVDRSDFVLWFGPDEASPDVRARLIAICYALSEMLADECLDLIPETRVYQAAYLTTSEQPSHALSRALAACASGTRVNSAKSAELSVDQVREDYGLEQDLRTALAQNEFELLYQPQIDAYSGRVCGAEALLRWNNPLRGVISPNKFVPLLESTGLIGDVGIWALNAACREARTWQSRESGTISIAVNISSCQLESGDLAVRIERILELHELPARAIEIELTETVAAADLGRAAEFFQNLRSKGISSAIDDFGTGFSSLSSLRSLSFDKIKIDREFVSEVDRRSDSQAICQSIIALARGLGIRVLAEGVERQEEYLWLRKHGCNEFQGYYFSKPLSSSEIGPFFSHKSALAALLAPERAYSQIASN</sequence>
<dbReference type="PANTHER" id="PTHR33121:SF79">
    <property type="entry name" value="CYCLIC DI-GMP PHOSPHODIESTERASE PDED-RELATED"/>
    <property type="match status" value="1"/>
</dbReference>